<accession>K7YSQ8</accession>
<gene>
    <name evidence="1" type="ORF">A1OE_1420</name>
</gene>
<sequence length="163" mass="19083">MYKCILQVFRSITNMTEIIFYHLTSITVNKALPKLLCKTLAARERAIVLLASAEKVQALDYHLWVYDERSWLPHGAQKYDNANLQPIWLTHRNENPNGARFLFIIERVEAFDLSSFKRVFDLFDGHNHKSIAAARLRWKLARDAGHVITYWRQKNNGSWLKIA</sequence>
<dbReference type="PANTHER" id="PTHR38767:SF1">
    <property type="entry name" value="DNA POLYMERASE III SUBUNIT CHI"/>
    <property type="match status" value="1"/>
</dbReference>
<name>K7YSQ8_9PROT</name>
<dbReference type="HOGENOM" id="CLU_131584_4_0_5"/>
<dbReference type="AlphaFoldDB" id="K7YSQ8"/>
<dbReference type="GO" id="GO:0006260">
    <property type="term" value="P:DNA replication"/>
    <property type="evidence" value="ECO:0007669"/>
    <property type="project" value="InterPro"/>
</dbReference>
<dbReference type="KEGG" id="thal:A1OE_1420"/>
<dbReference type="GO" id="GO:0032298">
    <property type="term" value="P:positive regulation of DNA-templated DNA replication initiation"/>
    <property type="evidence" value="ECO:0007669"/>
    <property type="project" value="TreeGrafter"/>
</dbReference>
<dbReference type="InterPro" id="IPR007459">
    <property type="entry name" value="DNA_pol3_chi"/>
</dbReference>
<protein>
    <submittedName>
        <fullName evidence="1">Glutaredoxin family protein</fullName>
    </submittedName>
</protein>
<keyword evidence="2" id="KW-1185">Reference proteome</keyword>
<dbReference type="Gene3D" id="3.40.50.10110">
    <property type="entry name" value="DNA polymerase III subunit chi"/>
    <property type="match status" value="1"/>
</dbReference>
<evidence type="ECO:0000313" key="1">
    <source>
        <dbReference type="EMBL" id="AFX99589.1"/>
    </source>
</evidence>
<dbReference type="SUPFAM" id="SSF102400">
    <property type="entry name" value="DNA polymerase III chi subunit"/>
    <property type="match status" value="1"/>
</dbReference>
<dbReference type="EMBL" id="CP003539">
    <property type="protein sequence ID" value="AFX99589.1"/>
    <property type="molecule type" value="Genomic_DNA"/>
</dbReference>
<dbReference type="eggNOG" id="COG2927">
    <property type="taxonomic scope" value="Bacteria"/>
</dbReference>
<dbReference type="NCBIfam" id="NF004347">
    <property type="entry name" value="PRK05728.1-4"/>
    <property type="match status" value="1"/>
</dbReference>
<dbReference type="STRING" id="1193729.A1OE_1420"/>
<dbReference type="Proteomes" id="UP000010077">
    <property type="component" value="Chromosome"/>
</dbReference>
<dbReference type="GO" id="GO:0003887">
    <property type="term" value="F:DNA-directed DNA polymerase activity"/>
    <property type="evidence" value="ECO:0007669"/>
    <property type="project" value="InterPro"/>
</dbReference>
<dbReference type="InterPro" id="IPR036768">
    <property type="entry name" value="PolIII_chi_sf"/>
</dbReference>
<reference evidence="1 2" key="1">
    <citation type="journal article" date="2012" name="Proc. Natl. Acad. Sci. U.S.A.">
        <title>Genome streamlining and chemical defense in a coral reef symbiosis.</title>
        <authorList>
            <person name="Kwan J.C."/>
            <person name="Donia M.S."/>
            <person name="Han A.W."/>
            <person name="Hirose E."/>
            <person name="Haygood M.G."/>
            <person name="Schmidt E.W."/>
        </authorList>
    </citation>
    <scope>NUCLEOTIDE SEQUENCE [LARGE SCALE GENOMIC DNA]</scope>
    <source>
        <strain evidence="1 2">L2</strain>
    </source>
</reference>
<proteinExistence type="predicted"/>
<evidence type="ECO:0000313" key="2">
    <source>
        <dbReference type="Proteomes" id="UP000010077"/>
    </source>
</evidence>
<dbReference type="GO" id="GO:0003677">
    <property type="term" value="F:DNA binding"/>
    <property type="evidence" value="ECO:0007669"/>
    <property type="project" value="InterPro"/>
</dbReference>
<organism evidence="1 2">
    <name type="scientific">Candidatus Endolissoclinum faulkneri L2</name>
    <dbReference type="NCBI Taxonomy" id="1193729"/>
    <lineage>
        <taxon>Bacteria</taxon>
        <taxon>Pseudomonadati</taxon>
        <taxon>Pseudomonadota</taxon>
        <taxon>Alphaproteobacteria</taxon>
        <taxon>Rhodospirillales</taxon>
        <taxon>Rhodospirillaceae</taxon>
        <taxon>Candidatus Endolissoclinum</taxon>
    </lineage>
</organism>
<dbReference type="Pfam" id="PF04364">
    <property type="entry name" value="DNA_pol3_chi"/>
    <property type="match status" value="1"/>
</dbReference>
<dbReference type="PANTHER" id="PTHR38767">
    <property type="entry name" value="DNA POLYMERASE III SUBUNIT CHI"/>
    <property type="match status" value="1"/>
</dbReference>